<evidence type="ECO:0000313" key="2">
    <source>
        <dbReference type="EMBL" id="AFK62837.1"/>
    </source>
</evidence>
<feature type="transmembrane region" description="Helical" evidence="1">
    <location>
        <begin position="123"/>
        <end position="147"/>
    </location>
</feature>
<dbReference type="RefSeq" id="WP_014750928.1">
    <property type="nucleotide sequence ID" value="NC_017964.1"/>
</dbReference>
<dbReference type="InterPro" id="IPR046513">
    <property type="entry name" value="DUF6691"/>
</dbReference>
<gene>
    <name evidence="2" type="ordered locus">TKWG_13680</name>
</gene>
<reference evidence="2 3" key="1">
    <citation type="journal article" date="2011" name="J. Bacteriol.">
        <title>Whole-genome shotgun sequencing of the sulfur-oxidizing chemoautotroph Tetrathiobacter kashmirensis.</title>
        <authorList>
            <person name="Ghosh W."/>
            <person name="George A."/>
            <person name="Agarwal A."/>
            <person name="Raj P."/>
            <person name="Alam M."/>
            <person name="Pyne P."/>
            <person name="Das Gupta S.K."/>
        </authorList>
    </citation>
    <scope>NUCLEOTIDE SEQUENCE [LARGE SCALE GENOMIC DNA]</scope>
    <source>
        <strain evidence="2 3">WT001</strain>
    </source>
</reference>
<reference evidence="3" key="2">
    <citation type="journal article" date="2013" name="PLoS ONE">
        <title>Genome implosion elicits host-confinement in Alcaligenaceae: evidence from the comparative genomics of Tetrathiobacter kashmirensis, a pathogen in the making.</title>
        <authorList>
            <person name="Ghosh W."/>
            <person name="Alam M."/>
            <person name="Roy C."/>
            <person name="Pyne P."/>
            <person name="George A."/>
            <person name="Chakraborty R."/>
            <person name="Majumder S."/>
            <person name="Agarwal A."/>
            <person name="Chakraborty S."/>
            <person name="Majumdar S."/>
            <person name="Gupta S.K."/>
        </authorList>
    </citation>
    <scope>NUCLEOTIDE SEQUENCE [LARGE SCALE GENOMIC DNA]</scope>
    <source>
        <strain evidence="3">WT001</strain>
    </source>
</reference>
<keyword evidence="1" id="KW-1133">Transmembrane helix</keyword>
<evidence type="ECO:0008006" key="4">
    <source>
        <dbReference type="Google" id="ProtNLM"/>
    </source>
</evidence>
<keyword evidence="3" id="KW-1185">Reference proteome</keyword>
<dbReference type="AlphaFoldDB" id="I3UCU9"/>
<protein>
    <recommendedName>
        <fullName evidence="4">YeeE/YedE family protein</fullName>
    </recommendedName>
</protein>
<dbReference type="HOGENOM" id="CLU_037802_2_1_4"/>
<organism evidence="2 3">
    <name type="scientific">Advenella kashmirensis (strain DSM 17095 / LMG 22695 / WT001)</name>
    <name type="common">Tetrathiobacter kashmirensis</name>
    <dbReference type="NCBI Taxonomy" id="1036672"/>
    <lineage>
        <taxon>Bacteria</taxon>
        <taxon>Pseudomonadati</taxon>
        <taxon>Pseudomonadota</taxon>
        <taxon>Betaproteobacteria</taxon>
        <taxon>Burkholderiales</taxon>
        <taxon>Alcaligenaceae</taxon>
    </lineage>
</organism>
<evidence type="ECO:0000256" key="1">
    <source>
        <dbReference type="SAM" id="Phobius"/>
    </source>
</evidence>
<dbReference type="Pfam" id="PF20398">
    <property type="entry name" value="DUF6691"/>
    <property type="match status" value="1"/>
</dbReference>
<feature type="transmembrane region" description="Helical" evidence="1">
    <location>
        <begin position="91"/>
        <end position="117"/>
    </location>
</feature>
<keyword evidence="1" id="KW-0472">Membrane</keyword>
<sequence>MSWLLLARLSVALVAGAMFGFGLSLSGMVDPARVIGFLDVGSGHWDPSLIFVLGGAVVVAIPGVLLAHRLNKPVFDDRFYLPKNAAIDKRLIAGSATFGIGWGLAGFCPGPALSAVATGQPMVLLFVFAMMVGMVLHDRVFILFMPFTEEKR</sequence>
<evidence type="ECO:0000313" key="3">
    <source>
        <dbReference type="Proteomes" id="UP000005267"/>
    </source>
</evidence>
<dbReference type="EMBL" id="CP003555">
    <property type="protein sequence ID" value="AFK62837.1"/>
    <property type="molecule type" value="Genomic_DNA"/>
</dbReference>
<dbReference type="OrthoDB" id="9790409at2"/>
<keyword evidence="1" id="KW-0812">Transmembrane</keyword>
<dbReference type="Proteomes" id="UP000005267">
    <property type="component" value="Chromosome"/>
</dbReference>
<name>I3UCU9_ADVKW</name>
<proteinExistence type="predicted"/>
<feature type="transmembrane region" description="Helical" evidence="1">
    <location>
        <begin position="50"/>
        <end position="70"/>
    </location>
</feature>
<dbReference type="KEGG" id="aka:TKWG_13680"/>
<accession>I3UCU9</accession>
<dbReference type="STRING" id="1036672.TKWG_13680"/>